<feature type="region of interest" description="Disordered" evidence="1">
    <location>
        <begin position="141"/>
        <end position="175"/>
    </location>
</feature>
<evidence type="ECO:0000256" key="1">
    <source>
        <dbReference type="SAM" id="MobiDB-lite"/>
    </source>
</evidence>
<gene>
    <name evidence="2" type="ORF">AAFF_G00394280</name>
</gene>
<keyword evidence="3" id="KW-1185">Reference proteome</keyword>
<name>A0AAD7SDP9_9TELE</name>
<evidence type="ECO:0000313" key="3">
    <source>
        <dbReference type="Proteomes" id="UP001221898"/>
    </source>
</evidence>
<accession>A0AAD7SDP9</accession>
<comment type="caution">
    <text evidence="2">The sequence shown here is derived from an EMBL/GenBank/DDBJ whole genome shotgun (WGS) entry which is preliminary data.</text>
</comment>
<proteinExistence type="predicted"/>
<evidence type="ECO:0000313" key="2">
    <source>
        <dbReference type="EMBL" id="KAJ8400659.1"/>
    </source>
</evidence>
<organism evidence="2 3">
    <name type="scientific">Aldrovandia affinis</name>
    <dbReference type="NCBI Taxonomy" id="143900"/>
    <lineage>
        <taxon>Eukaryota</taxon>
        <taxon>Metazoa</taxon>
        <taxon>Chordata</taxon>
        <taxon>Craniata</taxon>
        <taxon>Vertebrata</taxon>
        <taxon>Euteleostomi</taxon>
        <taxon>Actinopterygii</taxon>
        <taxon>Neopterygii</taxon>
        <taxon>Teleostei</taxon>
        <taxon>Notacanthiformes</taxon>
        <taxon>Halosauridae</taxon>
        <taxon>Aldrovandia</taxon>
    </lineage>
</organism>
<feature type="compositionally biased region" description="Basic and acidic residues" evidence="1">
    <location>
        <begin position="159"/>
        <end position="169"/>
    </location>
</feature>
<protein>
    <submittedName>
        <fullName evidence="2">Uncharacterized protein</fullName>
    </submittedName>
</protein>
<reference evidence="2" key="1">
    <citation type="journal article" date="2023" name="Science">
        <title>Genome structures resolve the early diversification of teleost fishes.</title>
        <authorList>
            <person name="Parey E."/>
            <person name="Louis A."/>
            <person name="Montfort J."/>
            <person name="Bouchez O."/>
            <person name="Roques C."/>
            <person name="Iampietro C."/>
            <person name="Lluch J."/>
            <person name="Castinel A."/>
            <person name="Donnadieu C."/>
            <person name="Desvignes T."/>
            <person name="Floi Bucao C."/>
            <person name="Jouanno E."/>
            <person name="Wen M."/>
            <person name="Mejri S."/>
            <person name="Dirks R."/>
            <person name="Jansen H."/>
            <person name="Henkel C."/>
            <person name="Chen W.J."/>
            <person name="Zahm M."/>
            <person name="Cabau C."/>
            <person name="Klopp C."/>
            <person name="Thompson A.W."/>
            <person name="Robinson-Rechavi M."/>
            <person name="Braasch I."/>
            <person name="Lecointre G."/>
            <person name="Bobe J."/>
            <person name="Postlethwait J.H."/>
            <person name="Berthelot C."/>
            <person name="Roest Crollius H."/>
            <person name="Guiguen Y."/>
        </authorList>
    </citation>
    <scope>NUCLEOTIDE SEQUENCE</scope>
    <source>
        <strain evidence="2">NC1722</strain>
    </source>
</reference>
<sequence length="175" mass="19286">MRCINTAGQATENAEFGQLGERKKSLLRGGNRPLNVDRQQVERSAKSARFSSCRAVHYLRFVSFAAFPSPPFSRISLSGSPDPWESGVQEIAQVTPTQAQHAAKRRRGVGLGSPFKTARWCRRPGSLQSAVAPWLRGFRPPRLATPVRGPRNPALTGSRRIDGTLERLSYDQTAS</sequence>
<dbReference type="EMBL" id="JAINUG010000075">
    <property type="protein sequence ID" value="KAJ8400659.1"/>
    <property type="molecule type" value="Genomic_DNA"/>
</dbReference>
<dbReference type="AlphaFoldDB" id="A0AAD7SDP9"/>
<dbReference type="Proteomes" id="UP001221898">
    <property type="component" value="Unassembled WGS sequence"/>
</dbReference>